<dbReference type="AlphaFoldDB" id="A0A133YGA0"/>
<dbReference type="STRING" id="1497955.HMPREF1872_00361"/>
<keyword evidence="1" id="KW-1133">Transmembrane helix</keyword>
<keyword evidence="1" id="KW-0812">Transmembrane</keyword>
<accession>A0A133YGA0</accession>
<protein>
    <submittedName>
        <fullName evidence="2">Uncharacterized protein</fullName>
    </submittedName>
</protein>
<evidence type="ECO:0000256" key="1">
    <source>
        <dbReference type="SAM" id="Phobius"/>
    </source>
</evidence>
<feature type="transmembrane region" description="Helical" evidence="1">
    <location>
        <begin position="21"/>
        <end position="38"/>
    </location>
</feature>
<evidence type="ECO:0000313" key="2">
    <source>
        <dbReference type="EMBL" id="KXB42187.1"/>
    </source>
</evidence>
<sequence length="81" mass="9442">MHILCYWDEPELNYQEAKQSLYELNIVNALAIAFYVAVWQGKAYAVILIFALHSLYLSTAYYFSRKARNLADGPMLRRAHI</sequence>
<dbReference type="EMBL" id="LSCV01000005">
    <property type="protein sequence ID" value="KXB42187.1"/>
    <property type="molecule type" value="Genomic_DNA"/>
</dbReference>
<name>A0A133YGA0_9FIRM</name>
<dbReference type="Proteomes" id="UP000070080">
    <property type="component" value="Unassembled WGS sequence"/>
</dbReference>
<keyword evidence="1" id="KW-0472">Membrane</keyword>
<proteinExistence type="predicted"/>
<keyword evidence="3" id="KW-1185">Reference proteome</keyword>
<comment type="caution">
    <text evidence="2">The sequence shown here is derived from an EMBL/GenBank/DDBJ whole genome shotgun (WGS) entry which is preliminary data.</text>
</comment>
<dbReference type="RefSeq" id="WP_066713160.1">
    <property type="nucleotide sequence ID" value="NZ_JARFNM010000001.1"/>
</dbReference>
<organism evidence="2 3">
    <name type="scientific">Amygdalobacter nucleatus</name>
    <dbReference type="NCBI Taxonomy" id="3029274"/>
    <lineage>
        <taxon>Bacteria</taxon>
        <taxon>Bacillati</taxon>
        <taxon>Bacillota</taxon>
        <taxon>Clostridia</taxon>
        <taxon>Eubacteriales</taxon>
        <taxon>Oscillospiraceae</taxon>
        <taxon>Amygdalobacter</taxon>
    </lineage>
</organism>
<evidence type="ECO:0000313" key="3">
    <source>
        <dbReference type="Proteomes" id="UP000070080"/>
    </source>
</evidence>
<gene>
    <name evidence="2" type="ORF">HMPREF1872_00361</name>
</gene>
<feature type="transmembrane region" description="Helical" evidence="1">
    <location>
        <begin position="44"/>
        <end position="63"/>
    </location>
</feature>
<reference evidence="3" key="1">
    <citation type="submission" date="2016-01" db="EMBL/GenBank/DDBJ databases">
        <authorList>
            <person name="Mitreva M."/>
            <person name="Pepin K.H."/>
            <person name="Mihindukulasuriya K.A."/>
            <person name="Fulton R."/>
            <person name="Fronick C."/>
            <person name="O'Laughlin M."/>
            <person name="Miner T."/>
            <person name="Herter B."/>
            <person name="Rosa B.A."/>
            <person name="Cordes M."/>
            <person name="Tomlinson C."/>
            <person name="Wollam A."/>
            <person name="Palsikar V.B."/>
            <person name="Mardis E.R."/>
            <person name="Wilson R.K."/>
        </authorList>
    </citation>
    <scope>NUCLEOTIDE SEQUENCE [LARGE SCALE GENOMIC DNA]</scope>
    <source>
        <strain evidence="3">KA00274</strain>
    </source>
</reference>